<proteinExistence type="predicted"/>
<feature type="compositionally biased region" description="Gly residues" evidence="1">
    <location>
        <begin position="344"/>
        <end position="354"/>
    </location>
</feature>
<dbReference type="AlphaFoldDB" id="A0A5C5G6T7"/>
<keyword evidence="4" id="KW-1185">Reference proteome</keyword>
<sequence>MPATLLRRSLEDRSVTEDAGRHIQDWIASRSPDAVFGLSVVACFVTFLVFASAVWSSVRRCRSSLAPADRWHRLPDGSTIRPRDGAYTGPVGTIIREGGGAVYAPARVGQPTTDMRQDAYAMSGRYGAYDPPPMAGGHSRGFFGPLDVAQAQQATRATMRVQSVRTVDTDASEQTKVGDDELKFKADQPALFLPAHPPPPPVSTQNSPAALAGPPTSATLDKVPLHSSTPSISKSLVTAVNLPLPGSPRGTVQPPPPPASGEAAFSTPKPPSISSSTPIRPTHKRGASSTGGGFTPVPLALSSAASTRSLSGSSGISGPEPPKVELKRTWSVGTWIPQLKERGGGGGGASGAVGGDEEERAGLVARG</sequence>
<dbReference type="EMBL" id="SOZI01000004">
    <property type="protein sequence ID" value="TNY24206.1"/>
    <property type="molecule type" value="Genomic_DNA"/>
</dbReference>
<name>A0A5C5G6T7_9BASI</name>
<dbReference type="OrthoDB" id="2530516at2759"/>
<evidence type="ECO:0000313" key="4">
    <source>
        <dbReference type="Proteomes" id="UP000311382"/>
    </source>
</evidence>
<keyword evidence="2" id="KW-0812">Transmembrane</keyword>
<feature type="compositionally biased region" description="Polar residues" evidence="1">
    <location>
        <begin position="226"/>
        <end position="238"/>
    </location>
</feature>
<feature type="compositionally biased region" description="Basic and acidic residues" evidence="1">
    <location>
        <begin position="176"/>
        <end position="186"/>
    </location>
</feature>
<gene>
    <name evidence="3" type="ORF">DMC30DRAFT_191433</name>
</gene>
<protein>
    <submittedName>
        <fullName evidence="3">Uncharacterized protein</fullName>
    </submittedName>
</protein>
<evidence type="ECO:0000256" key="2">
    <source>
        <dbReference type="SAM" id="Phobius"/>
    </source>
</evidence>
<keyword evidence="2" id="KW-0472">Membrane</keyword>
<reference evidence="3 4" key="1">
    <citation type="submission" date="2019-03" db="EMBL/GenBank/DDBJ databases">
        <title>Rhodosporidium diobovatum UCD-FST 08-225 genome sequencing, assembly, and annotation.</title>
        <authorList>
            <person name="Fakankun I.U."/>
            <person name="Fristensky B."/>
            <person name="Levin D.B."/>
        </authorList>
    </citation>
    <scope>NUCLEOTIDE SEQUENCE [LARGE SCALE GENOMIC DNA]</scope>
    <source>
        <strain evidence="3 4">UCD-FST 08-225</strain>
    </source>
</reference>
<evidence type="ECO:0000256" key="1">
    <source>
        <dbReference type="SAM" id="MobiDB-lite"/>
    </source>
</evidence>
<comment type="caution">
    <text evidence="3">The sequence shown here is derived from an EMBL/GenBank/DDBJ whole genome shotgun (WGS) entry which is preliminary data.</text>
</comment>
<feature type="transmembrane region" description="Helical" evidence="2">
    <location>
        <begin position="34"/>
        <end position="55"/>
    </location>
</feature>
<dbReference type="STRING" id="5288.A0A5C5G6T7"/>
<organism evidence="3 4">
    <name type="scientific">Rhodotorula diobovata</name>
    <dbReference type="NCBI Taxonomy" id="5288"/>
    <lineage>
        <taxon>Eukaryota</taxon>
        <taxon>Fungi</taxon>
        <taxon>Dikarya</taxon>
        <taxon>Basidiomycota</taxon>
        <taxon>Pucciniomycotina</taxon>
        <taxon>Microbotryomycetes</taxon>
        <taxon>Sporidiobolales</taxon>
        <taxon>Sporidiobolaceae</taxon>
        <taxon>Rhodotorula</taxon>
    </lineage>
</organism>
<feature type="compositionally biased region" description="Low complexity" evidence="1">
    <location>
        <begin position="299"/>
        <end position="318"/>
    </location>
</feature>
<keyword evidence="2" id="KW-1133">Transmembrane helix</keyword>
<evidence type="ECO:0000313" key="3">
    <source>
        <dbReference type="EMBL" id="TNY24206.1"/>
    </source>
</evidence>
<dbReference type="Proteomes" id="UP000311382">
    <property type="component" value="Unassembled WGS sequence"/>
</dbReference>
<accession>A0A5C5G6T7</accession>
<feature type="region of interest" description="Disordered" evidence="1">
    <location>
        <begin position="160"/>
        <end position="367"/>
    </location>
</feature>